<keyword evidence="3" id="KW-1185">Reference proteome</keyword>
<sequence>MSAGRGTEGATVSRHVLLLNASYEPLTTVPLRRAILLVLREKAEVVHGDATGTVLHSATTALSVPSVIRLHRYIRVPYRRRVPLTRVALMRRDSYRCAYCEKRAETIDHVIPRSRGGAHVWENVVASCKTCNHRKADRLLDELGWKLNVTPTVPRGLHWRLINGEQHGDPLWAPYMARAAA</sequence>
<dbReference type="SMART" id="SM00507">
    <property type="entry name" value="HNHc"/>
    <property type="match status" value="1"/>
</dbReference>
<dbReference type="RefSeq" id="WP_114397752.1">
    <property type="nucleotide sequence ID" value="NZ_QEIM01000046.1"/>
</dbReference>
<dbReference type="FunFam" id="1.10.30.50:FF:000001">
    <property type="entry name" value="HNH endonuclease"/>
    <property type="match status" value="1"/>
</dbReference>
<dbReference type="AlphaFoldDB" id="A0A368T9T7"/>
<dbReference type="GO" id="GO:0004519">
    <property type="term" value="F:endonuclease activity"/>
    <property type="evidence" value="ECO:0007669"/>
    <property type="project" value="UniProtKB-KW"/>
</dbReference>
<keyword evidence="2" id="KW-0255">Endonuclease</keyword>
<evidence type="ECO:0000259" key="1">
    <source>
        <dbReference type="SMART" id="SM00507"/>
    </source>
</evidence>
<protein>
    <submittedName>
        <fullName evidence="2">HNH endonuclease</fullName>
    </submittedName>
</protein>
<gene>
    <name evidence="2" type="ORF">DEF24_04135</name>
</gene>
<dbReference type="EMBL" id="QEIN01000019">
    <property type="protein sequence ID" value="RCV61476.1"/>
    <property type="molecule type" value="Genomic_DNA"/>
</dbReference>
<dbReference type="Gene3D" id="1.10.30.50">
    <property type="match status" value="1"/>
</dbReference>
<dbReference type="OrthoDB" id="9802901at2"/>
<dbReference type="PANTHER" id="PTHR33877">
    <property type="entry name" value="SLL1193 PROTEIN"/>
    <property type="match status" value="1"/>
</dbReference>
<dbReference type="Pfam" id="PF14279">
    <property type="entry name" value="HNH_5"/>
    <property type="match status" value="1"/>
</dbReference>
<dbReference type="InterPro" id="IPR003615">
    <property type="entry name" value="HNH_nuc"/>
</dbReference>
<accession>A0A368T9T7</accession>
<evidence type="ECO:0000313" key="2">
    <source>
        <dbReference type="EMBL" id="RCV61476.1"/>
    </source>
</evidence>
<comment type="caution">
    <text evidence="2">The sequence shown here is derived from an EMBL/GenBank/DDBJ whole genome shotgun (WGS) entry which is preliminary data.</text>
</comment>
<feature type="domain" description="HNH nuclease" evidence="1">
    <location>
        <begin position="84"/>
        <end position="133"/>
    </location>
</feature>
<reference evidence="2 3" key="1">
    <citation type="submission" date="2018-04" db="EMBL/GenBank/DDBJ databases">
        <title>Novel actinobacteria from marine sediment.</title>
        <authorList>
            <person name="Ng Z.Y."/>
            <person name="Tan G.Y.A."/>
        </authorList>
    </citation>
    <scope>NUCLEOTIDE SEQUENCE [LARGE SCALE GENOMIC DNA]</scope>
    <source>
        <strain evidence="2 3">TPS81</strain>
    </source>
</reference>
<dbReference type="PANTHER" id="PTHR33877:SF2">
    <property type="entry name" value="OS07G0170200 PROTEIN"/>
    <property type="match status" value="1"/>
</dbReference>
<dbReference type="InterPro" id="IPR029471">
    <property type="entry name" value="HNH_5"/>
</dbReference>
<keyword evidence="2" id="KW-0540">Nuclease</keyword>
<proteinExistence type="predicted"/>
<keyword evidence="2" id="KW-0378">Hydrolase</keyword>
<organism evidence="2 3">
    <name type="scientific">Marinitenerispora sediminis</name>
    <dbReference type="NCBI Taxonomy" id="1931232"/>
    <lineage>
        <taxon>Bacteria</taxon>
        <taxon>Bacillati</taxon>
        <taxon>Actinomycetota</taxon>
        <taxon>Actinomycetes</taxon>
        <taxon>Streptosporangiales</taxon>
        <taxon>Nocardiopsidaceae</taxon>
        <taxon>Marinitenerispora</taxon>
    </lineage>
</organism>
<dbReference type="InterPro" id="IPR052892">
    <property type="entry name" value="NA-targeting_endonuclease"/>
</dbReference>
<evidence type="ECO:0000313" key="3">
    <source>
        <dbReference type="Proteomes" id="UP000253318"/>
    </source>
</evidence>
<dbReference type="CDD" id="cd00085">
    <property type="entry name" value="HNHc"/>
    <property type="match status" value="1"/>
</dbReference>
<dbReference type="Proteomes" id="UP000253318">
    <property type="component" value="Unassembled WGS sequence"/>
</dbReference>
<name>A0A368T9T7_9ACTN</name>